<keyword evidence="3" id="KW-1185">Reference proteome</keyword>
<dbReference type="InterPro" id="IPR053907">
    <property type="entry name" value="DUF6935"/>
</dbReference>
<dbReference type="Proteomes" id="UP000004095">
    <property type="component" value="Unassembled WGS sequence"/>
</dbReference>
<proteinExistence type="predicted"/>
<evidence type="ECO:0000313" key="2">
    <source>
        <dbReference type="EMBL" id="EAY28827.1"/>
    </source>
</evidence>
<comment type="caution">
    <text evidence="2">The sequence shown here is derived from an EMBL/GenBank/DDBJ whole genome shotgun (WGS) entry which is preliminary data.</text>
</comment>
<dbReference type="eggNOG" id="COG5492">
    <property type="taxonomic scope" value="Bacteria"/>
</dbReference>
<protein>
    <recommendedName>
        <fullName evidence="1">DUF6935 domain-containing protein</fullName>
    </recommendedName>
</protein>
<name>A1ZLS3_MICM2</name>
<gene>
    <name evidence="2" type="ORF">M23134_07925</name>
</gene>
<evidence type="ECO:0000259" key="1">
    <source>
        <dbReference type="Pfam" id="PF22043"/>
    </source>
</evidence>
<evidence type="ECO:0000313" key="3">
    <source>
        <dbReference type="Proteomes" id="UP000004095"/>
    </source>
</evidence>
<sequence>MLGSQTSFAQKIVTLNKLPASPEEFIKMRNKMSRSPEGGAAMFLAALLNMGKNEKLGMQCLTIAIDQSQVVSGNVYKGYKPGRSVMYHLNRLKRGGSRGNFWAYAPKAYLKGATLKNGYTPSKPYKVVTSRNKYSGKESSGRVKVFVDVAGFRPRPVTMKRNDKGIWKAHEFSSFFLDVPKATKKKDDL</sequence>
<accession>A1ZLS3</accession>
<dbReference type="EMBL" id="AAWS01000014">
    <property type="protein sequence ID" value="EAY28827.1"/>
    <property type="molecule type" value="Genomic_DNA"/>
</dbReference>
<feature type="domain" description="DUF6935" evidence="1">
    <location>
        <begin position="16"/>
        <end position="181"/>
    </location>
</feature>
<dbReference type="AlphaFoldDB" id="A1ZLS3"/>
<reference evidence="2 3" key="1">
    <citation type="submission" date="2007-01" db="EMBL/GenBank/DDBJ databases">
        <authorList>
            <person name="Haygood M."/>
            <person name="Podell S."/>
            <person name="Anderson C."/>
            <person name="Hopkinson B."/>
            <person name="Roe K."/>
            <person name="Barbeau K."/>
            <person name="Gaasterland T."/>
            <person name="Ferriera S."/>
            <person name="Johnson J."/>
            <person name="Kravitz S."/>
            <person name="Beeson K."/>
            <person name="Sutton G."/>
            <person name="Rogers Y.-H."/>
            <person name="Friedman R."/>
            <person name="Frazier M."/>
            <person name="Venter J.C."/>
        </authorList>
    </citation>
    <scope>NUCLEOTIDE SEQUENCE [LARGE SCALE GENOMIC DNA]</scope>
    <source>
        <strain evidence="2 3">ATCC 23134</strain>
    </source>
</reference>
<dbReference type="Pfam" id="PF22043">
    <property type="entry name" value="DUF6935"/>
    <property type="match status" value="1"/>
</dbReference>
<organism evidence="2 3">
    <name type="scientific">Microscilla marina ATCC 23134</name>
    <dbReference type="NCBI Taxonomy" id="313606"/>
    <lineage>
        <taxon>Bacteria</taxon>
        <taxon>Pseudomonadati</taxon>
        <taxon>Bacteroidota</taxon>
        <taxon>Cytophagia</taxon>
        <taxon>Cytophagales</taxon>
        <taxon>Microscillaceae</taxon>
        <taxon>Microscilla</taxon>
    </lineage>
</organism>